<dbReference type="InterPro" id="IPR036366">
    <property type="entry name" value="PGBDSf"/>
</dbReference>
<dbReference type="Pfam" id="PF21398">
    <property type="entry name" value="PG_binding_5"/>
    <property type="match status" value="1"/>
</dbReference>
<dbReference type="InterPro" id="IPR048807">
    <property type="entry name" value="PG-bd"/>
</dbReference>
<dbReference type="RefSeq" id="WP_181603448.1">
    <property type="nucleotide sequence ID" value="NZ_CP059378.1"/>
</dbReference>
<name>A0A7D7A2X9_9CLOT</name>
<protein>
    <submittedName>
        <fullName evidence="4">Peptidoglycan-binding protein</fullName>
    </submittedName>
</protein>
<dbReference type="Gene3D" id="1.10.101.10">
    <property type="entry name" value="PGBD-like superfamily/PGBD"/>
    <property type="match status" value="1"/>
</dbReference>
<evidence type="ECO:0000313" key="4">
    <source>
        <dbReference type="EMBL" id="QLY81955.1"/>
    </source>
</evidence>
<reference evidence="4 5" key="1">
    <citation type="submission" date="2020-07" db="EMBL/GenBank/DDBJ databases">
        <title>Electron transfer.</title>
        <authorList>
            <person name="Huang L."/>
            <person name="Liu X."/>
            <person name="Zhou S."/>
        </authorList>
    </citation>
    <scope>NUCLEOTIDE SEQUENCE [LARGE SCALE GENOMIC DNA]</scope>
    <source>
        <strain evidence="4 5">Lx1</strain>
    </source>
</reference>
<feature type="chain" id="PRO_5027738124" evidence="1">
    <location>
        <begin position="24"/>
        <end position="199"/>
    </location>
</feature>
<feature type="domain" description="Peptidoglycan binding-like" evidence="2">
    <location>
        <begin position="144"/>
        <end position="195"/>
    </location>
</feature>
<gene>
    <name evidence="4" type="ORF">HZF06_10320</name>
</gene>
<proteinExistence type="predicted"/>
<evidence type="ECO:0000256" key="1">
    <source>
        <dbReference type="SAM" id="SignalP"/>
    </source>
</evidence>
<dbReference type="AlphaFoldDB" id="A0A7D7A2X9"/>
<dbReference type="Proteomes" id="UP000512286">
    <property type="component" value="Chromosome"/>
</dbReference>
<feature type="domain" description="Putative peptidoglycan-binding" evidence="3">
    <location>
        <begin position="44"/>
        <end position="110"/>
    </location>
</feature>
<dbReference type="EMBL" id="CP059378">
    <property type="protein sequence ID" value="QLY81955.1"/>
    <property type="molecule type" value="Genomic_DNA"/>
</dbReference>
<sequence>MILKKACTITLVLSILSGTTALAATTTNSNKNILDSQYQSEKSSELGMNLTQYTYSNAPEDNRKMYEENCKSIGKTVNLDDVIYVPSANKSNEVMYSNSTNSTFQNNAWALDNGNRIEFYLSGNWYTVYKSTYVGYSYTTSGIPVYLLQHLLILKGYDVGIMDGVFGSKTHSALINYQSSRGLSVDAICGQNTWSSFWW</sequence>
<organism evidence="4 5">
    <name type="scientific">Clostridium intestinale</name>
    <dbReference type="NCBI Taxonomy" id="36845"/>
    <lineage>
        <taxon>Bacteria</taxon>
        <taxon>Bacillati</taxon>
        <taxon>Bacillota</taxon>
        <taxon>Clostridia</taxon>
        <taxon>Eubacteriales</taxon>
        <taxon>Clostridiaceae</taxon>
        <taxon>Clostridium</taxon>
    </lineage>
</organism>
<evidence type="ECO:0000259" key="3">
    <source>
        <dbReference type="Pfam" id="PF21398"/>
    </source>
</evidence>
<dbReference type="KEGG" id="cint:HZF06_10320"/>
<feature type="signal peptide" evidence="1">
    <location>
        <begin position="1"/>
        <end position="23"/>
    </location>
</feature>
<dbReference type="Pfam" id="PF01471">
    <property type="entry name" value="PG_binding_1"/>
    <property type="match status" value="1"/>
</dbReference>
<evidence type="ECO:0000313" key="5">
    <source>
        <dbReference type="Proteomes" id="UP000512286"/>
    </source>
</evidence>
<accession>A0A7D7A2X9</accession>
<dbReference type="InterPro" id="IPR002477">
    <property type="entry name" value="Peptidoglycan-bd-like"/>
</dbReference>
<dbReference type="SUPFAM" id="SSF47090">
    <property type="entry name" value="PGBD-like"/>
    <property type="match status" value="1"/>
</dbReference>
<keyword evidence="1" id="KW-0732">Signal</keyword>
<dbReference type="InterPro" id="IPR036365">
    <property type="entry name" value="PGBD-like_sf"/>
</dbReference>
<evidence type="ECO:0000259" key="2">
    <source>
        <dbReference type="Pfam" id="PF01471"/>
    </source>
</evidence>